<proteinExistence type="predicted"/>
<keyword evidence="1" id="KW-1133">Transmembrane helix</keyword>
<keyword evidence="1" id="KW-0812">Transmembrane</keyword>
<gene>
    <name evidence="2" type="primary">ORF OR26.27</name>
</gene>
<accession>E9PA80</accession>
<evidence type="ECO:0000256" key="1">
    <source>
        <dbReference type="SAM" id="Phobius"/>
    </source>
</evidence>
<dbReference type="EMBL" id="X87331">
    <property type="protein sequence ID" value="CAA60753.1"/>
    <property type="molecule type" value="Genomic_DNA"/>
</dbReference>
<reference evidence="2" key="2">
    <citation type="journal article" date="1994" name="Biosci. Biotechnol. Biochem.">
        <title>Molecular cloning of a gene, DHS1, which complements a drug-hypersensitive mutation of the yeast Saccharomyces cerevisiae.</title>
        <authorList>
            <person name="Lee Y.S."/>
            <person name="Shimizu J."/>
            <person name="Yoda K."/>
            <person name="Yamasaki M."/>
        </authorList>
    </citation>
    <scope>NUCLEOTIDE SEQUENCE</scope>
    <source>
        <strain evidence="2">FY1679</strain>
    </source>
</reference>
<reference evidence="2" key="1">
    <citation type="journal article" date="1993" name="Mol. Cell. Biol.">
        <title>CYC2 encodes a factor involved in mitochondrial import of yeast cytochrome c.</title>
        <authorList>
            <person name="Dumont M.E."/>
            <person name="Schlichter J.B."/>
            <person name="Cardillo T.S."/>
            <person name="Hayes M.K."/>
            <person name="Bethlendy G."/>
            <person name="Sherman F."/>
        </authorList>
    </citation>
    <scope>NUCLEOTIDE SEQUENCE</scope>
    <source>
        <strain evidence="2">FY1679</strain>
    </source>
</reference>
<sequence length="118" mass="13266">MITKRPYKQCVIFWLLIIVNRISVKLSLLLIIILTEAFRLKYASASTDISTLGTSSSLTALSLTFSIFGMIRLEIAFIKISDSCFKFIHVNFVKDHVLTNTNAEYICTSSTFSDLSNS</sequence>
<protein>
    <submittedName>
        <fullName evidence="2">ORF OR26.27 protein</fullName>
    </submittedName>
</protein>
<dbReference type="AlphaFoldDB" id="E9PA80"/>
<name>E9PA80_YEASX</name>
<keyword evidence="1" id="KW-0472">Membrane</keyword>
<feature type="transmembrane region" description="Helical" evidence="1">
    <location>
        <begin position="54"/>
        <end position="73"/>
    </location>
</feature>
<feature type="transmembrane region" description="Helical" evidence="1">
    <location>
        <begin position="12"/>
        <end position="34"/>
    </location>
</feature>
<organism evidence="2">
    <name type="scientific">Saccharomyces cerevisiae</name>
    <name type="common">Baker's yeast</name>
    <dbReference type="NCBI Taxonomy" id="4932"/>
    <lineage>
        <taxon>Eukaryota</taxon>
        <taxon>Fungi</taxon>
        <taxon>Dikarya</taxon>
        <taxon>Ascomycota</taxon>
        <taxon>Saccharomycotina</taxon>
        <taxon>Saccharomycetes</taxon>
        <taxon>Saccharomycetales</taxon>
        <taxon>Saccharomycetaceae</taxon>
        <taxon>Saccharomyces</taxon>
    </lineage>
</organism>
<evidence type="ECO:0000313" key="2">
    <source>
        <dbReference type="EMBL" id="CAA60753.1"/>
    </source>
</evidence>
<reference evidence="2" key="3">
    <citation type="submission" date="1995-05" db="EMBL/GenBank/DDBJ databases">
        <authorList>
            <person name="de Haan M."/>
        </authorList>
    </citation>
    <scope>NUCLEOTIDE SEQUENCE</scope>
    <source>
        <strain evidence="2">FY1679</strain>
    </source>
</reference>